<keyword evidence="2" id="KW-1003">Cell membrane</keyword>
<feature type="transmembrane region" description="Helical" evidence="6">
    <location>
        <begin position="154"/>
        <end position="180"/>
    </location>
</feature>
<dbReference type="Pfam" id="PF01810">
    <property type="entry name" value="LysE"/>
    <property type="match status" value="1"/>
</dbReference>
<feature type="transmembrane region" description="Helical" evidence="6">
    <location>
        <begin position="45"/>
        <end position="70"/>
    </location>
</feature>
<evidence type="ECO:0000313" key="7">
    <source>
        <dbReference type="EMBL" id="WDR04408.1"/>
    </source>
</evidence>
<proteinExistence type="predicted"/>
<dbReference type="PANTHER" id="PTHR30086:SF20">
    <property type="entry name" value="ARGININE EXPORTER PROTEIN ARGO-RELATED"/>
    <property type="match status" value="1"/>
</dbReference>
<organism evidence="7 8">
    <name type="scientific">Devosia rhodophyticola</name>
    <dbReference type="NCBI Taxonomy" id="3026423"/>
    <lineage>
        <taxon>Bacteria</taxon>
        <taxon>Pseudomonadati</taxon>
        <taxon>Pseudomonadota</taxon>
        <taxon>Alphaproteobacteria</taxon>
        <taxon>Hyphomicrobiales</taxon>
        <taxon>Devosiaceae</taxon>
        <taxon>Devosia</taxon>
    </lineage>
</organism>
<dbReference type="InterPro" id="IPR001123">
    <property type="entry name" value="LeuE-type"/>
</dbReference>
<dbReference type="PANTHER" id="PTHR30086">
    <property type="entry name" value="ARGININE EXPORTER PROTEIN ARGO"/>
    <property type="match status" value="1"/>
</dbReference>
<feature type="transmembrane region" description="Helical" evidence="6">
    <location>
        <begin position="12"/>
        <end position="33"/>
    </location>
</feature>
<protein>
    <submittedName>
        <fullName evidence="7">LysE family translocator</fullName>
    </submittedName>
</protein>
<dbReference type="EMBL" id="CP118247">
    <property type="protein sequence ID" value="WDR04408.1"/>
    <property type="molecule type" value="Genomic_DNA"/>
</dbReference>
<evidence type="ECO:0000256" key="1">
    <source>
        <dbReference type="ARBA" id="ARBA00004651"/>
    </source>
</evidence>
<keyword evidence="4 6" id="KW-1133">Transmembrane helix</keyword>
<comment type="subcellular location">
    <subcellularLocation>
        <location evidence="1">Cell membrane</location>
        <topology evidence="1">Multi-pass membrane protein</topology>
    </subcellularLocation>
</comment>
<name>A0ABY7YTG8_9HYPH</name>
<evidence type="ECO:0000313" key="8">
    <source>
        <dbReference type="Proteomes" id="UP001222118"/>
    </source>
</evidence>
<evidence type="ECO:0000256" key="4">
    <source>
        <dbReference type="ARBA" id="ARBA00022989"/>
    </source>
</evidence>
<evidence type="ECO:0000256" key="5">
    <source>
        <dbReference type="ARBA" id="ARBA00023136"/>
    </source>
</evidence>
<sequence>MPAFVPDLPVVLTFALAALLLAVTPGPDMALFISRTMNYGRLHGFATVFGAISGIAVHTALVAFGISVLIVAAPAAFWALKIVGALYLIWLAIQAIRSGTTLTLNRRAGKPPRMAHSYMTGLGINLTNPKVALFFVTFLPQFVSAHDSDASGKLLFLGVEFVTVSLPIVIAVVLAAEWLTKILREKQWVGRALNWSFAAVFIAFAATILLAEGRR</sequence>
<keyword evidence="8" id="KW-1185">Reference proteome</keyword>
<keyword evidence="3 6" id="KW-0812">Transmembrane</keyword>
<dbReference type="RefSeq" id="WP_282209929.1">
    <property type="nucleotide sequence ID" value="NZ_CP118247.1"/>
</dbReference>
<reference evidence="7 8" key="1">
    <citation type="submission" date="2023-02" db="EMBL/GenBank/DDBJ databases">
        <title>Devosia chondri sp. nov., isolated from the phycosphere of marine algae.</title>
        <authorList>
            <person name="Kim J.M."/>
            <person name="Lee J.K."/>
            <person name="Choi B.J."/>
            <person name="Bayburt H."/>
            <person name="Jeon C.O."/>
        </authorList>
    </citation>
    <scope>NUCLEOTIDE SEQUENCE [LARGE SCALE GENOMIC DNA]</scope>
    <source>
        <strain evidence="7 8">G2-5</strain>
    </source>
</reference>
<evidence type="ECO:0000256" key="2">
    <source>
        <dbReference type="ARBA" id="ARBA00022475"/>
    </source>
</evidence>
<dbReference type="PIRSF" id="PIRSF006324">
    <property type="entry name" value="LeuE"/>
    <property type="match status" value="1"/>
</dbReference>
<feature type="transmembrane region" description="Helical" evidence="6">
    <location>
        <begin position="192"/>
        <end position="211"/>
    </location>
</feature>
<evidence type="ECO:0000256" key="3">
    <source>
        <dbReference type="ARBA" id="ARBA00022692"/>
    </source>
</evidence>
<feature type="transmembrane region" description="Helical" evidence="6">
    <location>
        <begin position="117"/>
        <end position="142"/>
    </location>
</feature>
<keyword evidence="5 6" id="KW-0472">Membrane</keyword>
<accession>A0ABY7YTG8</accession>
<gene>
    <name evidence="7" type="ORF">PSQ90_08580</name>
</gene>
<dbReference type="Proteomes" id="UP001222118">
    <property type="component" value="Chromosome"/>
</dbReference>
<feature type="transmembrane region" description="Helical" evidence="6">
    <location>
        <begin position="76"/>
        <end position="96"/>
    </location>
</feature>
<evidence type="ECO:0000256" key="6">
    <source>
        <dbReference type="SAM" id="Phobius"/>
    </source>
</evidence>